<organism evidence="3 4">
    <name type="scientific">Iphiclides podalirius</name>
    <name type="common">scarce swallowtail</name>
    <dbReference type="NCBI Taxonomy" id="110791"/>
    <lineage>
        <taxon>Eukaryota</taxon>
        <taxon>Metazoa</taxon>
        <taxon>Ecdysozoa</taxon>
        <taxon>Arthropoda</taxon>
        <taxon>Hexapoda</taxon>
        <taxon>Insecta</taxon>
        <taxon>Pterygota</taxon>
        <taxon>Neoptera</taxon>
        <taxon>Endopterygota</taxon>
        <taxon>Lepidoptera</taxon>
        <taxon>Glossata</taxon>
        <taxon>Ditrysia</taxon>
        <taxon>Papilionoidea</taxon>
        <taxon>Papilionidae</taxon>
        <taxon>Papilioninae</taxon>
        <taxon>Iphiclides</taxon>
    </lineage>
</organism>
<feature type="compositionally biased region" description="Acidic residues" evidence="2">
    <location>
        <begin position="411"/>
        <end position="429"/>
    </location>
</feature>
<dbReference type="Proteomes" id="UP000837857">
    <property type="component" value="Chromosome 8"/>
</dbReference>
<evidence type="ECO:0000256" key="2">
    <source>
        <dbReference type="SAM" id="MobiDB-lite"/>
    </source>
</evidence>
<evidence type="ECO:0000256" key="1">
    <source>
        <dbReference type="SAM" id="Coils"/>
    </source>
</evidence>
<feature type="compositionally biased region" description="Basic residues" evidence="2">
    <location>
        <begin position="461"/>
        <end position="471"/>
    </location>
</feature>
<gene>
    <name evidence="3" type="ORF">IPOD504_LOCUS16521</name>
</gene>
<name>A0ABN8J4Y5_9NEOP</name>
<protein>
    <submittedName>
        <fullName evidence="3">Uncharacterized protein</fullName>
    </submittedName>
</protein>
<reference evidence="3" key="1">
    <citation type="submission" date="2022-03" db="EMBL/GenBank/DDBJ databases">
        <authorList>
            <person name="Martin H S."/>
        </authorList>
    </citation>
    <scope>NUCLEOTIDE SEQUENCE</scope>
</reference>
<evidence type="ECO:0000313" key="3">
    <source>
        <dbReference type="EMBL" id="CAH2075129.1"/>
    </source>
</evidence>
<keyword evidence="1" id="KW-0175">Coiled coil</keyword>
<sequence length="484" mass="54567">MASVATHTKDLIREHDDCHNGEMTAVGLRNGSQGLMRDGAMLGAALAALACLCVARATPAEPHGMRLYAQNSYNSKDSNSILATIEERLRLLETISATQAKQARRLDVIQDKLDRVETTLSLRLERAQLAAERLEHRLHMLQTNVQASIKESSEKIERSQIKIAEIAQNLTNHINSHTHLLEKVSGAYAETWHRGLVLEALMRDSLALVNVTRRELADGLRALARRQRDARLTSADLEAAFSRRLNDNTYKIDLKMQEVLDAQKRFVDSCQRVQLDDPTHVADVLDRLIDSLINKTAATFHELQNIQVTMRNHDNKIMKLLGGGRSTQTDVSCRRLEGLFRNASHTAVKENELQQLTEKFVGLTNRADAALQRLEAQLGYDSNEPTPPTSEVKAEADRLFQHLKEIKNEEVSDEDDEWEESNQDGEFFDDGGGGDMMDEDKKILNSVFENTKHTESATARPPHRRHLHKHPYDRGPSWRSTPTS</sequence>
<feature type="coiled-coil region" evidence="1">
    <location>
        <begin position="124"/>
        <end position="169"/>
    </location>
</feature>
<evidence type="ECO:0000313" key="4">
    <source>
        <dbReference type="Proteomes" id="UP000837857"/>
    </source>
</evidence>
<feature type="region of interest" description="Disordered" evidence="2">
    <location>
        <begin position="406"/>
        <end position="484"/>
    </location>
</feature>
<accession>A0ABN8J4Y5</accession>
<proteinExistence type="predicted"/>
<keyword evidence="4" id="KW-1185">Reference proteome</keyword>
<dbReference type="EMBL" id="OW152820">
    <property type="protein sequence ID" value="CAH2075129.1"/>
    <property type="molecule type" value="Genomic_DNA"/>
</dbReference>
<feature type="non-terminal residue" evidence="3">
    <location>
        <position position="1"/>
    </location>
</feature>